<dbReference type="GeneID" id="85460444"/>
<evidence type="ECO:0000313" key="1">
    <source>
        <dbReference type="EMBL" id="KAK1660031.1"/>
    </source>
</evidence>
<dbReference type="RefSeq" id="XP_060424795.1">
    <property type="nucleotide sequence ID" value="XM_060575918.1"/>
</dbReference>
<comment type="caution">
    <text evidence="1">The sequence shown here is derived from an EMBL/GenBank/DDBJ whole genome shotgun (WGS) entry which is preliminary data.</text>
</comment>
<sequence>MSLRPRLVILASQLGLHFTCEGRVNSPQIAPSEFVPRVRCGPVLRVDIDEPTGFEKKNGNMHAPQMLMIPVRRYAYGVESNKNQRC</sequence>
<name>A0AAJ0EPS3_9PEZI</name>
<proteinExistence type="predicted"/>
<accession>A0AAJ0EPS3</accession>
<dbReference type="Proteomes" id="UP001224890">
    <property type="component" value="Unassembled WGS sequence"/>
</dbReference>
<organism evidence="1 2">
    <name type="scientific">Colletotrichum godetiae</name>
    <dbReference type="NCBI Taxonomy" id="1209918"/>
    <lineage>
        <taxon>Eukaryota</taxon>
        <taxon>Fungi</taxon>
        <taxon>Dikarya</taxon>
        <taxon>Ascomycota</taxon>
        <taxon>Pezizomycotina</taxon>
        <taxon>Sordariomycetes</taxon>
        <taxon>Hypocreomycetidae</taxon>
        <taxon>Glomerellales</taxon>
        <taxon>Glomerellaceae</taxon>
        <taxon>Colletotrichum</taxon>
        <taxon>Colletotrichum acutatum species complex</taxon>
    </lineage>
</organism>
<feature type="non-terminal residue" evidence="1">
    <location>
        <position position="86"/>
    </location>
</feature>
<gene>
    <name evidence="1" type="ORF">BDP55DRAFT_677582</name>
</gene>
<keyword evidence="2" id="KW-1185">Reference proteome</keyword>
<dbReference type="EMBL" id="JAHMHR010000053">
    <property type="protein sequence ID" value="KAK1660031.1"/>
    <property type="molecule type" value="Genomic_DNA"/>
</dbReference>
<reference evidence="1" key="1">
    <citation type="submission" date="2021-06" db="EMBL/GenBank/DDBJ databases">
        <title>Comparative genomics, transcriptomics and evolutionary studies reveal genomic signatures of adaptation to plant cell wall in hemibiotrophic fungi.</title>
        <authorList>
            <consortium name="DOE Joint Genome Institute"/>
            <person name="Baroncelli R."/>
            <person name="Diaz J.F."/>
            <person name="Benocci T."/>
            <person name="Peng M."/>
            <person name="Battaglia E."/>
            <person name="Haridas S."/>
            <person name="Andreopoulos W."/>
            <person name="Labutti K."/>
            <person name="Pangilinan J."/>
            <person name="Floch G.L."/>
            <person name="Makela M.R."/>
            <person name="Henrissat B."/>
            <person name="Grigoriev I.V."/>
            <person name="Crouch J.A."/>
            <person name="De Vries R.P."/>
            <person name="Sukno S.A."/>
            <person name="Thon M.R."/>
        </authorList>
    </citation>
    <scope>NUCLEOTIDE SEQUENCE</scope>
    <source>
        <strain evidence="1">CBS 193.32</strain>
    </source>
</reference>
<evidence type="ECO:0000313" key="2">
    <source>
        <dbReference type="Proteomes" id="UP001224890"/>
    </source>
</evidence>
<protein>
    <submittedName>
        <fullName evidence="1">Uncharacterized protein</fullName>
    </submittedName>
</protein>
<dbReference type="AlphaFoldDB" id="A0AAJ0EPS3"/>